<dbReference type="STRING" id="155417.A0A4Q4TBU4"/>
<comment type="subunit">
    <text evidence="3">Interacts with ERF2.</text>
</comment>
<dbReference type="Pfam" id="PF10256">
    <property type="entry name" value="Erf4"/>
    <property type="match status" value="1"/>
</dbReference>
<comment type="subcellular location">
    <subcellularLocation>
        <location evidence="1">Endoplasmic reticulum membrane</location>
        <topology evidence="1">Peripheral membrane protein</topology>
    </subcellularLocation>
</comment>
<gene>
    <name evidence="9" type="ORF">DL764_004689</name>
</gene>
<feature type="compositionally biased region" description="Basic and acidic residues" evidence="7">
    <location>
        <begin position="387"/>
        <end position="400"/>
    </location>
</feature>
<evidence type="ECO:0000313" key="10">
    <source>
        <dbReference type="Proteomes" id="UP000293360"/>
    </source>
</evidence>
<accession>A0A4Q4TBU4</accession>
<comment type="caution">
    <text evidence="9">The sequence shown here is derived from an EMBL/GenBank/DDBJ whole genome shotgun (WGS) entry which is preliminary data.</text>
</comment>
<dbReference type="GO" id="GO:0006612">
    <property type="term" value="P:protein targeting to membrane"/>
    <property type="evidence" value="ECO:0007669"/>
    <property type="project" value="TreeGrafter"/>
</dbReference>
<evidence type="ECO:0000256" key="1">
    <source>
        <dbReference type="ARBA" id="ARBA00004406"/>
    </source>
</evidence>
<evidence type="ECO:0000256" key="2">
    <source>
        <dbReference type="ARBA" id="ARBA00007732"/>
    </source>
</evidence>
<feature type="compositionally biased region" description="Basic and acidic residues" evidence="7">
    <location>
        <begin position="353"/>
        <end position="368"/>
    </location>
</feature>
<dbReference type="OrthoDB" id="5377273at2759"/>
<dbReference type="EMBL" id="QJNU01000228">
    <property type="protein sequence ID" value="RYP04095.1"/>
    <property type="molecule type" value="Genomic_DNA"/>
</dbReference>
<reference evidence="9 10" key="1">
    <citation type="submission" date="2018-06" db="EMBL/GenBank/DDBJ databases">
        <title>Complete Genomes of Monosporascus.</title>
        <authorList>
            <person name="Robinson A.J."/>
            <person name="Natvig D.O."/>
        </authorList>
    </citation>
    <scope>NUCLEOTIDE SEQUENCE [LARGE SCALE GENOMIC DNA]</scope>
    <source>
        <strain evidence="9 10">CBS 110550</strain>
    </source>
</reference>
<dbReference type="PANTHER" id="PTHR13254">
    <property type="entry name" value="GOLGI AUTOANTIGEN, GOLGIN SUBFAMILY A, 7"/>
    <property type="match status" value="1"/>
</dbReference>
<keyword evidence="10" id="KW-1185">Reference proteome</keyword>
<name>A0A4Q4TBU4_9PEZI</name>
<dbReference type="AlphaFoldDB" id="A0A4Q4TBU4"/>
<evidence type="ECO:0000313" key="9">
    <source>
        <dbReference type="EMBL" id="RYP04095.1"/>
    </source>
</evidence>
<comment type="similarity">
    <text evidence="2">Belongs to the ERF4 family.</text>
</comment>
<feature type="domain" description="Golgin subfamily A member 7/ERF4" evidence="8">
    <location>
        <begin position="457"/>
        <end position="580"/>
    </location>
</feature>
<evidence type="ECO:0000259" key="8">
    <source>
        <dbReference type="Pfam" id="PF10256"/>
    </source>
</evidence>
<evidence type="ECO:0000256" key="4">
    <source>
        <dbReference type="ARBA" id="ARBA00018463"/>
    </source>
</evidence>
<feature type="compositionally biased region" description="Polar residues" evidence="7">
    <location>
        <begin position="407"/>
        <end position="418"/>
    </location>
</feature>
<feature type="compositionally biased region" description="Basic residues" evidence="7">
    <location>
        <begin position="335"/>
        <end position="345"/>
    </location>
</feature>
<dbReference type="GO" id="GO:0005789">
    <property type="term" value="C:endoplasmic reticulum membrane"/>
    <property type="evidence" value="ECO:0007669"/>
    <property type="project" value="UniProtKB-SubCell"/>
</dbReference>
<evidence type="ECO:0000256" key="3">
    <source>
        <dbReference type="ARBA" id="ARBA00011396"/>
    </source>
</evidence>
<feature type="compositionally biased region" description="Pro residues" evidence="7">
    <location>
        <begin position="221"/>
        <end position="231"/>
    </location>
</feature>
<dbReference type="PANTHER" id="PTHR13254:SF0">
    <property type="entry name" value="GOLGIN SUBFAMILY A MEMBER 7_ERF4 DOMAIN-CONTAINING PROTEIN"/>
    <property type="match status" value="1"/>
</dbReference>
<sequence>MLAKNGTASRDTPQLQKPLPGIFERHLPRQYNDYFCRHRYDDNNHSSILLPGRLDGHWRFSVVQTASHADPPSSANLSPAALDALFPPKTNARVNSVSQQPRYPGASPSNFTPDTTPTELPAPPKPAVTKGARQLRREPPNSHRNRTLLAGRHPGLDHHQLLPPPFRNRAATNSPIGSPPRFGGVGRLWNPTNSTPRSPPSPSASPSSQPRPRQPRRPRRPSTPPPPPVPLEHPVIHVSPNPIDPPGIGAGDYPLLPLPEPRRARPSASTRTSLQIEARAGRDHRVSLPKPLQYSYDKNRAPSRSPANESEAGPSNLPPTKASDHDYFRGSSSRPRNHSVTKRGRAVSFGLVRSDKPADFHEGTDKGKGKAVMSVENEPPARGFSGDLERGPDVLGDQRRGSRASIPASQISSDNSSIVGDADQPEVGDEWGPQHPCFPHMNPHVPMNSPEYTATRIIRIRRDWLLEGDLAPTFSNLYPEILDPAGVPELEFRRIIDKLNGELVPIFNPYNWRNILDGVLGLLTGWLWDDLGFTHAKTKLNKLEKWLENWNAEAEKTLGSEDGAIAPKIIPLRRTGYMSVGASLPLAITFH</sequence>
<dbReference type="InterPro" id="IPR051371">
    <property type="entry name" value="Ras_palmitoyltransferase"/>
</dbReference>
<evidence type="ECO:0000256" key="6">
    <source>
        <dbReference type="ARBA" id="ARBA00023136"/>
    </source>
</evidence>
<evidence type="ECO:0000256" key="5">
    <source>
        <dbReference type="ARBA" id="ARBA00022824"/>
    </source>
</evidence>
<feature type="region of interest" description="Disordered" evidence="7">
    <location>
        <begin position="95"/>
        <end position="419"/>
    </location>
</feature>
<keyword evidence="6" id="KW-0472">Membrane</keyword>
<feature type="compositionally biased region" description="Polar residues" evidence="7">
    <location>
        <begin position="95"/>
        <end position="118"/>
    </location>
</feature>
<protein>
    <recommendedName>
        <fullName evidence="4">Ras modification protein ERF4</fullName>
    </recommendedName>
</protein>
<dbReference type="InterPro" id="IPR019383">
    <property type="entry name" value="Golgin_A_7/ERF4"/>
</dbReference>
<keyword evidence="5" id="KW-0256">Endoplasmic reticulum</keyword>
<dbReference type="Proteomes" id="UP000293360">
    <property type="component" value="Unassembled WGS sequence"/>
</dbReference>
<evidence type="ECO:0000256" key="7">
    <source>
        <dbReference type="SAM" id="MobiDB-lite"/>
    </source>
</evidence>
<dbReference type="GO" id="GO:0031211">
    <property type="term" value="C:endoplasmic reticulum palmitoyltransferase complex"/>
    <property type="evidence" value="ECO:0007669"/>
    <property type="project" value="TreeGrafter"/>
</dbReference>
<proteinExistence type="inferred from homology"/>
<organism evidence="9 10">
    <name type="scientific">Monosporascus ibericus</name>
    <dbReference type="NCBI Taxonomy" id="155417"/>
    <lineage>
        <taxon>Eukaryota</taxon>
        <taxon>Fungi</taxon>
        <taxon>Dikarya</taxon>
        <taxon>Ascomycota</taxon>
        <taxon>Pezizomycotina</taxon>
        <taxon>Sordariomycetes</taxon>
        <taxon>Xylariomycetidae</taxon>
        <taxon>Xylariales</taxon>
        <taxon>Xylariales incertae sedis</taxon>
        <taxon>Monosporascus</taxon>
    </lineage>
</organism>